<dbReference type="Proteomes" id="UP000470952">
    <property type="component" value="Unassembled WGS sequence"/>
</dbReference>
<evidence type="ECO:0000313" key="6">
    <source>
        <dbReference type="Proteomes" id="UP000470952"/>
    </source>
</evidence>
<dbReference type="RefSeq" id="WP_117696394.1">
    <property type="nucleotide sequence ID" value="NZ_CP103067.1"/>
</dbReference>
<gene>
    <name evidence="3" type="ORF">GAY17_01240</name>
    <name evidence="1" type="ORF">GAZ76_01970</name>
    <name evidence="2" type="ORF">GAZ92_01240</name>
</gene>
<protein>
    <submittedName>
        <fullName evidence="2">Uncharacterized protein</fullName>
    </submittedName>
</protein>
<dbReference type="Proteomes" id="UP000437380">
    <property type="component" value="Unassembled WGS sequence"/>
</dbReference>
<dbReference type="EMBL" id="WCZV01000001">
    <property type="protein sequence ID" value="KAB6704186.1"/>
    <property type="molecule type" value="Genomic_DNA"/>
</dbReference>
<organism evidence="2 5">
    <name type="scientific">Phocaeicola vulgatus</name>
    <name type="common">Bacteroides vulgatus</name>
    <dbReference type="NCBI Taxonomy" id="821"/>
    <lineage>
        <taxon>Bacteria</taxon>
        <taxon>Pseudomonadati</taxon>
        <taxon>Bacteroidota</taxon>
        <taxon>Bacteroidia</taxon>
        <taxon>Bacteroidales</taxon>
        <taxon>Bacteroidaceae</taxon>
        <taxon>Phocaeicola</taxon>
    </lineage>
</organism>
<accession>A0A3E4KI98</accession>
<evidence type="ECO:0000313" key="2">
    <source>
        <dbReference type="EMBL" id="KAB6696972.1"/>
    </source>
</evidence>
<sequence>MKQSIDNVEMLRLMEKKQKLLLKIRAALALDRMDLVKELSYEFQVVLEKEHNLKQFNFLKL</sequence>
<dbReference type="AlphaFoldDB" id="A0A3E4KI98"/>
<evidence type="ECO:0000313" key="3">
    <source>
        <dbReference type="EMBL" id="KAB6704186.1"/>
    </source>
</evidence>
<evidence type="ECO:0000313" key="4">
    <source>
        <dbReference type="Proteomes" id="UP000437380"/>
    </source>
</evidence>
<dbReference type="EMBL" id="WDAG01000002">
    <property type="protein sequence ID" value="KAB6663177.1"/>
    <property type="molecule type" value="Genomic_DNA"/>
</dbReference>
<comment type="caution">
    <text evidence="2">The sequence shown here is derived from an EMBL/GenBank/DDBJ whole genome shotgun (WGS) entry which is preliminary data.</text>
</comment>
<dbReference type="Proteomes" id="UP000470777">
    <property type="component" value="Unassembled WGS sequence"/>
</dbReference>
<evidence type="ECO:0000313" key="1">
    <source>
        <dbReference type="EMBL" id="KAB6663177.1"/>
    </source>
</evidence>
<name>A0A3E4KI98_PHOVU</name>
<reference evidence="4 5" key="1">
    <citation type="journal article" date="2019" name="Nat. Med.">
        <title>A library of human gut bacterial isolates paired with longitudinal multiomics data enables mechanistic microbiome research.</title>
        <authorList>
            <person name="Poyet M."/>
            <person name="Groussin M."/>
            <person name="Gibbons S.M."/>
            <person name="Avila-Pacheco J."/>
            <person name="Jiang X."/>
            <person name="Kearney S.M."/>
            <person name="Perrotta A.R."/>
            <person name="Berdy B."/>
            <person name="Zhao S."/>
            <person name="Lieberman T.D."/>
            <person name="Swanson P.K."/>
            <person name="Smith M."/>
            <person name="Roesemann S."/>
            <person name="Alexander J.E."/>
            <person name="Rich S.A."/>
            <person name="Livny J."/>
            <person name="Vlamakis H."/>
            <person name="Clish C."/>
            <person name="Bullock K."/>
            <person name="Deik A."/>
            <person name="Scott J."/>
            <person name="Pierce K.A."/>
            <person name="Xavier R.J."/>
            <person name="Alm E.J."/>
        </authorList>
    </citation>
    <scope>NUCLEOTIDE SEQUENCE [LARGE SCALE GENOMIC DNA]</scope>
    <source>
        <strain evidence="3 4">BIOML-A82</strain>
        <strain evidence="2 5">BIOML-A85</strain>
        <strain evidence="1 6">BIOML-A93</strain>
    </source>
</reference>
<dbReference type="EMBL" id="WCZY01000001">
    <property type="protein sequence ID" value="KAB6696972.1"/>
    <property type="molecule type" value="Genomic_DNA"/>
</dbReference>
<evidence type="ECO:0000313" key="5">
    <source>
        <dbReference type="Proteomes" id="UP000470777"/>
    </source>
</evidence>
<proteinExistence type="predicted"/>